<dbReference type="GO" id="GO:0035999">
    <property type="term" value="P:tetrahydrofolate interconversion"/>
    <property type="evidence" value="ECO:0007669"/>
    <property type="project" value="TreeGrafter"/>
</dbReference>
<evidence type="ECO:0000313" key="5">
    <source>
        <dbReference type="EMBL" id="KRK38331.1"/>
    </source>
</evidence>
<comment type="caution">
    <text evidence="5">The sequence shown here is derived from an EMBL/GenBank/DDBJ whole genome shotgun (WGS) entry which is preliminary data.</text>
</comment>
<dbReference type="InterPro" id="IPR024185">
    <property type="entry name" value="FTHF_cligase-like_sf"/>
</dbReference>
<feature type="binding site" evidence="4">
    <location>
        <begin position="3"/>
        <end position="7"/>
    </location>
    <ligand>
        <name>ATP</name>
        <dbReference type="ChEBI" id="CHEBI:30616"/>
    </ligand>
</feature>
<evidence type="ECO:0000256" key="1">
    <source>
        <dbReference type="ARBA" id="ARBA00010638"/>
    </source>
</evidence>
<reference evidence="5 6" key="1">
    <citation type="journal article" date="2015" name="Genome Announc.">
        <title>Expanding the biotechnology potential of lactobacilli through comparative genomics of 213 strains and associated genera.</title>
        <authorList>
            <person name="Sun Z."/>
            <person name="Harris H.M."/>
            <person name="McCann A."/>
            <person name="Guo C."/>
            <person name="Argimon S."/>
            <person name="Zhang W."/>
            <person name="Yang X."/>
            <person name="Jeffery I.B."/>
            <person name="Cooney J.C."/>
            <person name="Kagawa T.F."/>
            <person name="Liu W."/>
            <person name="Song Y."/>
            <person name="Salvetti E."/>
            <person name="Wrobel A."/>
            <person name="Rasinkangas P."/>
            <person name="Parkhill J."/>
            <person name="Rea M.C."/>
            <person name="O'Sullivan O."/>
            <person name="Ritari J."/>
            <person name="Douillard F.P."/>
            <person name="Paul Ross R."/>
            <person name="Yang R."/>
            <person name="Briner A.E."/>
            <person name="Felis G.E."/>
            <person name="de Vos W.M."/>
            <person name="Barrangou R."/>
            <person name="Klaenhammer T.R."/>
            <person name="Caufield P.W."/>
            <person name="Cui Y."/>
            <person name="Zhang H."/>
            <person name="O'Toole P.W."/>
        </authorList>
    </citation>
    <scope>NUCLEOTIDE SEQUENCE [LARGE SCALE GENOMIC DNA]</scope>
    <source>
        <strain evidence="5 6">DSM 20534</strain>
    </source>
</reference>
<dbReference type="InterPro" id="IPR002698">
    <property type="entry name" value="FTHF_cligase"/>
</dbReference>
<evidence type="ECO:0000256" key="4">
    <source>
        <dbReference type="PIRSR" id="PIRSR006806-1"/>
    </source>
</evidence>
<dbReference type="Pfam" id="PF01812">
    <property type="entry name" value="5-FTHF_cyc-lig"/>
    <property type="match status" value="1"/>
</dbReference>
<dbReference type="SUPFAM" id="SSF100950">
    <property type="entry name" value="NagB/RpiA/CoA transferase-like"/>
    <property type="match status" value="1"/>
</dbReference>
<dbReference type="GO" id="GO:0030272">
    <property type="term" value="F:5-formyltetrahydrofolate cyclo-ligase activity"/>
    <property type="evidence" value="ECO:0007669"/>
    <property type="project" value="TreeGrafter"/>
</dbReference>
<sequence length="180" mass="20528">MDKSSFRAEQIIRLEDFFQTAKSRTETDELLVKISQSPIFQSATSVGISLNDDLQLPINQLVRQLRDLGKDVYLARPTKRNQLDFILWPAEINIPKSVAELNQFNDNVVNNRLDLIVAPGMAFSQKGHYRVGVGEGNFDFFLNRYQTKTVGIAYSKMLFEEPEWDISMLDVPVDEIITVG</sequence>
<dbReference type="AlphaFoldDB" id="A0A0R1GVG1"/>
<dbReference type="EMBL" id="AZCV01000001">
    <property type="protein sequence ID" value="KRK38331.1"/>
    <property type="molecule type" value="Genomic_DNA"/>
</dbReference>
<dbReference type="PIRSF" id="PIRSF006806">
    <property type="entry name" value="FTHF_cligase"/>
    <property type="match status" value="1"/>
</dbReference>
<evidence type="ECO:0000256" key="3">
    <source>
        <dbReference type="ARBA" id="ARBA00022840"/>
    </source>
</evidence>
<dbReference type="InterPro" id="IPR037171">
    <property type="entry name" value="NagB/RpiA_transferase-like"/>
</dbReference>
<dbReference type="RefSeq" id="WP_056946372.1">
    <property type="nucleotide sequence ID" value="NZ_AZCV01000001.1"/>
</dbReference>
<dbReference type="PANTHER" id="PTHR23407:SF1">
    <property type="entry name" value="5-FORMYLTETRAHYDROFOLATE CYCLO-LIGASE"/>
    <property type="match status" value="1"/>
</dbReference>
<name>A0A0R1GVG1_9LACO</name>
<organism evidence="5 6">
    <name type="scientific">Amylolactobacillus amylotrophicus DSM 20534</name>
    <dbReference type="NCBI Taxonomy" id="1423722"/>
    <lineage>
        <taxon>Bacteria</taxon>
        <taxon>Bacillati</taxon>
        <taxon>Bacillota</taxon>
        <taxon>Bacilli</taxon>
        <taxon>Lactobacillales</taxon>
        <taxon>Lactobacillaceae</taxon>
        <taxon>Amylolactobacillus</taxon>
    </lineage>
</organism>
<keyword evidence="6" id="KW-1185">Reference proteome</keyword>
<dbReference type="Gene3D" id="3.40.50.10420">
    <property type="entry name" value="NagB/RpiA/CoA transferase-like"/>
    <property type="match status" value="1"/>
</dbReference>
<keyword evidence="2 4" id="KW-0547">Nucleotide-binding</keyword>
<protein>
    <recommendedName>
        <fullName evidence="7">5-formyltetrahydrofolate cyclo-ligase</fullName>
    </recommendedName>
</protein>
<comment type="similarity">
    <text evidence="1">Belongs to the 5-formyltetrahydrofolate cyclo-ligase family.</text>
</comment>
<dbReference type="PANTHER" id="PTHR23407">
    <property type="entry name" value="ATPASE INHIBITOR/5-FORMYLTETRAHYDROFOLATE CYCLO-LIGASE"/>
    <property type="match status" value="1"/>
</dbReference>
<evidence type="ECO:0008006" key="7">
    <source>
        <dbReference type="Google" id="ProtNLM"/>
    </source>
</evidence>
<keyword evidence="3 4" id="KW-0067">ATP-binding</keyword>
<gene>
    <name evidence="5" type="ORF">FC62_GL000012</name>
</gene>
<dbReference type="GO" id="GO:0005524">
    <property type="term" value="F:ATP binding"/>
    <property type="evidence" value="ECO:0007669"/>
    <property type="project" value="UniProtKB-KW"/>
</dbReference>
<dbReference type="GO" id="GO:0009396">
    <property type="term" value="P:folic acid-containing compound biosynthetic process"/>
    <property type="evidence" value="ECO:0007669"/>
    <property type="project" value="TreeGrafter"/>
</dbReference>
<dbReference type="PATRIC" id="fig|1423722.3.peg.13"/>
<evidence type="ECO:0000313" key="6">
    <source>
        <dbReference type="Proteomes" id="UP000050909"/>
    </source>
</evidence>
<proteinExistence type="inferred from homology"/>
<accession>A0A0R1GVG1</accession>
<feature type="binding site" evidence="4">
    <location>
        <position position="50"/>
    </location>
    <ligand>
        <name>substrate</name>
    </ligand>
</feature>
<evidence type="ECO:0000256" key="2">
    <source>
        <dbReference type="ARBA" id="ARBA00022741"/>
    </source>
</evidence>
<dbReference type="Proteomes" id="UP000050909">
    <property type="component" value="Unassembled WGS sequence"/>
</dbReference>